<accession>A0A6J6DBC9</accession>
<keyword evidence="1" id="KW-1133">Transmembrane helix</keyword>
<evidence type="ECO:0000256" key="1">
    <source>
        <dbReference type="SAM" id="Phobius"/>
    </source>
</evidence>
<organism evidence="2">
    <name type="scientific">freshwater metagenome</name>
    <dbReference type="NCBI Taxonomy" id="449393"/>
    <lineage>
        <taxon>unclassified sequences</taxon>
        <taxon>metagenomes</taxon>
        <taxon>ecological metagenomes</taxon>
    </lineage>
</organism>
<gene>
    <name evidence="2" type="ORF">UFOPK1572_00853</name>
    <name evidence="3" type="ORF">UFOPK1704_00563</name>
    <name evidence="4" type="ORF">UFOPK2169_00536</name>
</gene>
<feature type="transmembrane region" description="Helical" evidence="1">
    <location>
        <begin position="75"/>
        <end position="99"/>
    </location>
</feature>
<proteinExistence type="predicted"/>
<name>A0A6J6DBC9_9ZZZZ</name>
<evidence type="ECO:0000313" key="3">
    <source>
        <dbReference type="EMBL" id="CAB4573245.1"/>
    </source>
</evidence>
<evidence type="ECO:0000313" key="4">
    <source>
        <dbReference type="EMBL" id="CAB4647486.1"/>
    </source>
</evidence>
<feature type="transmembrane region" description="Helical" evidence="1">
    <location>
        <begin position="42"/>
        <end position="63"/>
    </location>
</feature>
<protein>
    <submittedName>
        <fullName evidence="2">Unannotated protein</fullName>
    </submittedName>
</protein>
<dbReference type="EMBL" id="CAEZTQ010000092">
    <property type="protein sequence ID" value="CAB4573245.1"/>
    <property type="molecule type" value="Genomic_DNA"/>
</dbReference>
<dbReference type="EMBL" id="CAEZWE010000015">
    <property type="protein sequence ID" value="CAB4647486.1"/>
    <property type="molecule type" value="Genomic_DNA"/>
</dbReference>
<dbReference type="AlphaFoldDB" id="A0A6J6DBC9"/>
<feature type="transmembrane region" description="Helical" evidence="1">
    <location>
        <begin position="119"/>
        <end position="135"/>
    </location>
</feature>
<dbReference type="EMBL" id="CAEZTC010000097">
    <property type="protein sequence ID" value="CAB4561277.1"/>
    <property type="molecule type" value="Genomic_DNA"/>
</dbReference>
<keyword evidence="1" id="KW-0812">Transmembrane</keyword>
<sequence>MFFWFLGTAALTVWFVFRDARFDYRVLALGALLPDLVDYPTGGAWIMHSLLTSVLVLVLVVLIRRRGSEGRRRWLALPIGMFLHLVFDGVFNNTSLFWWPLAGVDIGPVNVPALDRMQWNIPLEIAGIAMLWWLWQKNSFSHRHVRQRFIRTGQLLGGTDVEVGKC</sequence>
<reference evidence="2" key="1">
    <citation type="submission" date="2020-05" db="EMBL/GenBank/DDBJ databases">
        <authorList>
            <person name="Chiriac C."/>
            <person name="Salcher M."/>
            <person name="Ghai R."/>
            <person name="Kavagutti S V."/>
        </authorList>
    </citation>
    <scope>NUCLEOTIDE SEQUENCE</scope>
</reference>
<evidence type="ECO:0000313" key="2">
    <source>
        <dbReference type="EMBL" id="CAB4561277.1"/>
    </source>
</evidence>
<keyword evidence="1" id="KW-0472">Membrane</keyword>